<keyword evidence="2" id="KW-1185">Reference proteome</keyword>
<dbReference type="AlphaFoldDB" id="A0A7R8YT71"/>
<accession>A0A7R8YT71</accession>
<sequence>MFYVTFGQFPDFFRHRSSSESFSSCFDGYNEHQHQHQHYLRKRDTQKDELASASASLEQHVDLKDRLIRAVISPDSNHDQARKMY</sequence>
<name>A0A7R8YT71_HERIL</name>
<evidence type="ECO:0000313" key="1">
    <source>
        <dbReference type="EMBL" id="CAD7084229.1"/>
    </source>
</evidence>
<protein>
    <submittedName>
        <fullName evidence="1">Uncharacterized protein</fullName>
    </submittedName>
</protein>
<dbReference type="InParanoid" id="A0A7R8YT71"/>
<gene>
    <name evidence="1" type="ORF">HERILL_LOCUS7135</name>
</gene>
<evidence type="ECO:0000313" key="2">
    <source>
        <dbReference type="Proteomes" id="UP000594454"/>
    </source>
</evidence>
<dbReference type="EMBL" id="LR899011">
    <property type="protein sequence ID" value="CAD7084229.1"/>
    <property type="molecule type" value="Genomic_DNA"/>
</dbReference>
<organism evidence="1 2">
    <name type="scientific">Hermetia illucens</name>
    <name type="common">Black soldier fly</name>
    <dbReference type="NCBI Taxonomy" id="343691"/>
    <lineage>
        <taxon>Eukaryota</taxon>
        <taxon>Metazoa</taxon>
        <taxon>Ecdysozoa</taxon>
        <taxon>Arthropoda</taxon>
        <taxon>Hexapoda</taxon>
        <taxon>Insecta</taxon>
        <taxon>Pterygota</taxon>
        <taxon>Neoptera</taxon>
        <taxon>Endopterygota</taxon>
        <taxon>Diptera</taxon>
        <taxon>Brachycera</taxon>
        <taxon>Stratiomyomorpha</taxon>
        <taxon>Stratiomyidae</taxon>
        <taxon>Hermetiinae</taxon>
        <taxon>Hermetia</taxon>
    </lineage>
</organism>
<dbReference type="Proteomes" id="UP000594454">
    <property type="component" value="Chromosome 3"/>
</dbReference>
<reference evidence="1 2" key="1">
    <citation type="submission" date="2020-11" db="EMBL/GenBank/DDBJ databases">
        <authorList>
            <person name="Wallbank WR R."/>
            <person name="Pardo Diaz C."/>
            <person name="Kozak K."/>
            <person name="Martin S."/>
            <person name="Jiggins C."/>
            <person name="Moest M."/>
            <person name="Warren A I."/>
            <person name="Generalovic N T."/>
            <person name="Byers J.R.P. K."/>
            <person name="Montejo-Kovacevich G."/>
            <person name="Yen C E."/>
        </authorList>
    </citation>
    <scope>NUCLEOTIDE SEQUENCE [LARGE SCALE GENOMIC DNA]</scope>
</reference>
<proteinExistence type="predicted"/>